<evidence type="ECO:0000313" key="3">
    <source>
        <dbReference type="Proteomes" id="UP000740727"/>
    </source>
</evidence>
<dbReference type="GO" id="GO:0016491">
    <property type="term" value="F:oxidoreductase activity"/>
    <property type="evidence" value="ECO:0007669"/>
    <property type="project" value="InterPro"/>
</dbReference>
<evidence type="ECO:0000259" key="1">
    <source>
        <dbReference type="Pfam" id="PF09995"/>
    </source>
</evidence>
<proteinExistence type="predicted"/>
<dbReference type="Pfam" id="PF09995">
    <property type="entry name" value="MPAB_Lcp_cat"/>
    <property type="match status" value="1"/>
</dbReference>
<reference evidence="2" key="1">
    <citation type="submission" date="2018-10" db="EMBL/GenBank/DDBJ databases">
        <title>Iterative Subtractive Binning of Freshwater Chronoseries Metagenomes Recovers Nearly Complete Genomes from over Four Hundred Novel Species.</title>
        <authorList>
            <person name="Rodriguez-R L.M."/>
            <person name="Tsementzi D."/>
            <person name="Luo C."/>
            <person name="Konstantinidis K.T."/>
        </authorList>
    </citation>
    <scope>NUCLEOTIDE SEQUENCE</scope>
    <source>
        <strain evidence="2">WB5_2A_028</strain>
    </source>
</reference>
<dbReference type="Proteomes" id="UP000740727">
    <property type="component" value="Unassembled WGS sequence"/>
</dbReference>
<accession>A0A965LKS1</accession>
<feature type="domain" description="ER-bound oxygenase mpaB/mpaB'/Rubber oxygenase catalytic" evidence="1">
    <location>
        <begin position="14"/>
        <end position="233"/>
    </location>
</feature>
<comment type="caution">
    <text evidence="2">The sequence shown here is derived from an EMBL/GenBank/DDBJ whole genome shotgun (WGS) entry which is preliminary data.</text>
</comment>
<dbReference type="AlphaFoldDB" id="A0A965LKS1"/>
<name>A0A965LKS1_9PROT</name>
<sequence length="259" mass="29162">MSESYFTNDSIVARLHADPALIVGGVRALMEQALHPGAMAGVAKYSDFRDDAWGRLRRTGEYVALFTYGPRDEVDRAAERVRMIHHRLGLDTQEELLWVHTSMVDAFIDVARRSGARLSDSDIDEYLREMVLFAELVGIDRATVPSTYEELKEYMSAIQPKLLATEEAKRTTVFLTFPPMSLPIRFATPAPALWASVATLAAASLPRWARDMYGWPTFPGQELVTNRALRAFRNSTLKLPAALRMSPYQRQQQNLVASK</sequence>
<protein>
    <submittedName>
        <fullName evidence="2">DUF2236 domain-containing protein</fullName>
    </submittedName>
</protein>
<organism evidence="2 3">
    <name type="scientific">Candidatus Fonsibacter lacus</name>
    <dbReference type="NCBI Taxonomy" id="2576439"/>
    <lineage>
        <taxon>Bacteria</taxon>
        <taxon>Pseudomonadati</taxon>
        <taxon>Pseudomonadota</taxon>
        <taxon>Alphaproteobacteria</taxon>
        <taxon>Candidatus Pelagibacterales</taxon>
        <taxon>Candidatus Pelagibacterales incertae sedis</taxon>
        <taxon>Candidatus Fonsibacter</taxon>
    </lineage>
</organism>
<dbReference type="PANTHER" id="PTHR36151:SF3">
    <property type="entry name" value="ER-BOUND OXYGENASE MPAB_MPAB'_RUBBER OXYGENASE CATALYTIC DOMAIN-CONTAINING PROTEIN"/>
    <property type="match status" value="1"/>
</dbReference>
<dbReference type="PANTHER" id="PTHR36151">
    <property type="entry name" value="BLR2777 PROTEIN"/>
    <property type="match status" value="1"/>
</dbReference>
<dbReference type="InterPro" id="IPR018713">
    <property type="entry name" value="MPAB/Lcp_cat_dom"/>
</dbReference>
<gene>
    <name evidence="2" type="ORF">EBT44_03825</name>
</gene>
<dbReference type="EMBL" id="RFXN01000039">
    <property type="protein sequence ID" value="NBR93953.1"/>
    <property type="molecule type" value="Genomic_DNA"/>
</dbReference>
<evidence type="ECO:0000313" key="2">
    <source>
        <dbReference type="EMBL" id="NBR93953.1"/>
    </source>
</evidence>